<feature type="region of interest" description="Disordered" evidence="1">
    <location>
        <begin position="66"/>
        <end position="95"/>
    </location>
</feature>
<dbReference type="EMBL" id="JANBUW010000798">
    <property type="protein sequence ID" value="KAJ2845440.1"/>
    <property type="molecule type" value="Genomic_DNA"/>
</dbReference>
<proteinExistence type="predicted"/>
<comment type="caution">
    <text evidence="2">The sequence shown here is derived from an EMBL/GenBank/DDBJ whole genome shotgun (WGS) entry which is preliminary data.</text>
</comment>
<dbReference type="Proteomes" id="UP001139887">
    <property type="component" value="Unassembled WGS sequence"/>
</dbReference>
<feature type="non-terminal residue" evidence="2">
    <location>
        <position position="1"/>
    </location>
</feature>
<accession>A0A9W8IA36</accession>
<reference evidence="2" key="1">
    <citation type="submission" date="2022-07" db="EMBL/GenBank/DDBJ databases">
        <title>Phylogenomic reconstructions and comparative analyses of Kickxellomycotina fungi.</title>
        <authorList>
            <person name="Reynolds N.K."/>
            <person name="Stajich J.E."/>
            <person name="Barry K."/>
            <person name="Grigoriev I.V."/>
            <person name="Crous P."/>
            <person name="Smith M.E."/>
        </authorList>
    </citation>
    <scope>NUCLEOTIDE SEQUENCE</scope>
    <source>
        <strain evidence="2">NRRL 1566</strain>
    </source>
</reference>
<protein>
    <submittedName>
        <fullName evidence="2">Uncharacterized protein</fullName>
    </submittedName>
</protein>
<evidence type="ECO:0000313" key="2">
    <source>
        <dbReference type="EMBL" id="KAJ2845440.1"/>
    </source>
</evidence>
<dbReference type="OrthoDB" id="338816at2759"/>
<evidence type="ECO:0000256" key="1">
    <source>
        <dbReference type="SAM" id="MobiDB-lite"/>
    </source>
</evidence>
<feature type="region of interest" description="Disordered" evidence="1">
    <location>
        <begin position="1"/>
        <end position="39"/>
    </location>
</feature>
<organism evidence="2 3">
    <name type="scientific">Coemansia brasiliensis</name>
    <dbReference type="NCBI Taxonomy" id="2650707"/>
    <lineage>
        <taxon>Eukaryota</taxon>
        <taxon>Fungi</taxon>
        <taxon>Fungi incertae sedis</taxon>
        <taxon>Zoopagomycota</taxon>
        <taxon>Kickxellomycotina</taxon>
        <taxon>Kickxellomycetes</taxon>
        <taxon>Kickxellales</taxon>
        <taxon>Kickxellaceae</taxon>
        <taxon>Coemansia</taxon>
    </lineage>
</organism>
<feature type="compositionally biased region" description="Basic and acidic residues" evidence="1">
    <location>
        <begin position="21"/>
        <end position="39"/>
    </location>
</feature>
<keyword evidence="3" id="KW-1185">Reference proteome</keyword>
<feature type="region of interest" description="Disordered" evidence="1">
    <location>
        <begin position="131"/>
        <end position="154"/>
    </location>
</feature>
<sequence length="177" mass="19645">RTRLIDQSSDFDPDAIGKWMTPEEKADAQRRQADRLRAEGEREARLQRGIRVLRLNFNNASVDIRNEVEDDASNDDSEKAAIPADYPSQAAVPAPDQRHIPAQTKESAGAFAHNPLLLDAKEPRFVLTGKATASKKPRASVQNQKDASKVADQAPAADIARQRLMLRIQTDMTDTVF</sequence>
<name>A0A9W8IA36_9FUNG</name>
<feature type="compositionally biased region" description="Polar residues" evidence="1">
    <location>
        <begin position="1"/>
        <end position="10"/>
    </location>
</feature>
<dbReference type="AlphaFoldDB" id="A0A9W8IA36"/>
<evidence type="ECO:0000313" key="3">
    <source>
        <dbReference type="Proteomes" id="UP001139887"/>
    </source>
</evidence>
<gene>
    <name evidence="2" type="ORF">IWW36_004780</name>
</gene>